<dbReference type="InterPro" id="IPR000702">
    <property type="entry name" value="Ribosomal_uL6-like"/>
</dbReference>
<dbReference type="Pfam" id="PF00347">
    <property type="entry name" value="Ribosomal_L6"/>
    <property type="match status" value="2"/>
</dbReference>
<gene>
    <name evidence="6 10" type="primary">rplF</name>
    <name evidence="10" type="ORF">BN1050_00123</name>
</gene>
<dbReference type="InterPro" id="IPR036789">
    <property type="entry name" value="Ribosomal_uL6-like_a/b-dom_sf"/>
</dbReference>
<dbReference type="PANTHER" id="PTHR11655:SF14">
    <property type="entry name" value="LARGE RIBOSOMAL SUBUNIT PROTEIN UL6M"/>
    <property type="match status" value="1"/>
</dbReference>
<dbReference type="HOGENOM" id="CLU_065464_1_2_9"/>
<reference evidence="10" key="1">
    <citation type="submission" date="2014-07" db="EMBL/GenBank/DDBJ databases">
        <authorList>
            <person name="Urmite Genomes Urmite Genomes"/>
        </authorList>
    </citation>
    <scope>NUCLEOTIDE SEQUENCE</scope>
    <source>
        <strain evidence="10">13S34_air</strain>
    </source>
</reference>
<comment type="function">
    <text evidence="6 8">This protein binds to the 23S rRNA, and is important in its secondary structure. It is located near the subunit interface in the base of the L7/L12 stalk, and near the tRNA binding site of the peptidyltransferase center.</text>
</comment>
<evidence type="ECO:0000256" key="3">
    <source>
        <dbReference type="ARBA" id="ARBA00022884"/>
    </source>
</evidence>
<comment type="similarity">
    <text evidence="1 6 7">Belongs to the universal ribosomal protein uL6 family.</text>
</comment>
<keyword evidence="4 6" id="KW-0689">Ribosomal protein</keyword>
<dbReference type="AlphaFoldDB" id="A0A078LZP3"/>
<dbReference type="HAMAP" id="MF_01365_B">
    <property type="entry name" value="Ribosomal_uL6_B"/>
    <property type="match status" value="1"/>
</dbReference>
<protein>
    <recommendedName>
        <fullName evidence="6">Large ribosomal subunit protein uL6</fullName>
    </recommendedName>
</protein>
<proteinExistence type="inferred from homology"/>
<dbReference type="GO" id="GO:0002181">
    <property type="term" value="P:cytoplasmic translation"/>
    <property type="evidence" value="ECO:0007669"/>
    <property type="project" value="TreeGrafter"/>
</dbReference>
<sequence length="179" mass="19315">MSRIGKNPIEVPAGVTVTVAEGNTVTVKGPKGELTRSLNSDMKIEQEGTVITITRPSESKDHRMNHGTTRALLANMVTGVSEGFTRKLELNGVGYRAQLQGTKLVLNVGLSHPVEFTPEAGVEVEVPANNIIVVKGISKERVGALASNIRAVRPPEPYKGKGIRYEGEYVRRKEGKTGK</sequence>
<evidence type="ECO:0000313" key="10">
    <source>
        <dbReference type="EMBL" id="CDZ99484.1"/>
    </source>
</evidence>
<dbReference type="PRINTS" id="PR00059">
    <property type="entry name" value="RIBOSOMALL6"/>
</dbReference>
<dbReference type="GO" id="GO:0019843">
    <property type="term" value="F:rRNA binding"/>
    <property type="evidence" value="ECO:0007669"/>
    <property type="project" value="UniProtKB-UniRule"/>
</dbReference>
<evidence type="ECO:0000256" key="8">
    <source>
        <dbReference type="RuleBase" id="RU003870"/>
    </source>
</evidence>
<organism evidence="10">
    <name type="scientific">Metalysinibacillus saudimassiliensis</name>
    <dbReference type="NCBI Taxonomy" id="1461583"/>
    <lineage>
        <taxon>Bacteria</taxon>
        <taxon>Bacillati</taxon>
        <taxon>Bacillota</taxon>
        <taxon>Bacilli</taxon>
        <taxon>Bacillales</taxon>
        <taxon>Caryophanaceae</taxon>
        <taxon>Metalysinibacillus</taxon>
    </lineage>
</organism>
<accession>A0A078LZP3</accession>
<dbReference type="GO" id="GO:0022625">
    <property type="term" value="C:cytosolic large ribosomal subunit"/>
    <property type="evidence" value="ECO:0007669"/>
    <property type="project" value="UniProtKB-UniRule"/>
</dbReference>
<dbReference type="GO" id="GO:0003735">
    <property type="term" value="F:structural constituent of ribosome"/>
    <property type="evidence" value="ECO:0007669"/>
    <property type="project" value="UniProtKB-UniRule"/>
</dbReference>
<keyword evidence="2 6" id="KW-0699">rRNA-binding</keyword>
<feature type="domain" description="Large ribosomal subunit protein uL6 alpha-beta" evidence="9">
    <location>
        <begin position="92"/>
        <end position="165"/>
    </location>
</feature>
<name>A0A078LZP3_9BACL</name>
<evidence type="ECO:0000256" key="4">
    <source>
        <dbReference type="ARBA" id="ARBA00022980"/>
    </source>
</evidence>
<dbReference type="PROSITE" id="PS00525">
    <property type="entry name" value="RIBOSOMAL_L6_1"/>
    <property type="match status" value="1"/>
</dbReference>
<keyword evidence="3 6" id="KW-0694">RNA-binding</keyword>
<dbReference type="InterPro" id="IPR002358">
    <property type="entry name" value="Ribosomal_uL6_CS"/>
</dbReference>
<dbReference type="FunFam" id="3.90.930.12:FF:000002">
    <property type="entry name" value="50S ribosomal protein L6"/>
    <property type="match status" value="1"/>
</dbReference>
<evidence type="ECO:0000256" key="2">
    <source>
        <dbReference type="ARBA" id="ARBA00022730"/>
    </source>
</evidence>
<evidence type="ECO:0000256" key="1">
    <source>
        <dbReference type="ARBA" id="ARBA00009356"/>
    </source>
</evidence>
<dbReference type="FunFam" id="3.90.930.12:FF:000001">
    <property type="entry name" value="50S ribosomal protein L6"/>
    <property type="match status" value="1"/>
</dbReference>
<dbReference type="PATRIC" id="fig|1461583.4.peg.120"/>
<dbReference type="InterPro" id="IPR019906">
    <property type="entry name" value="Ribosomal_uL6_bac-type"/>
</dbReference>
<dbReference type="NCBIfam" id="TIGR03654">
    <property type="entry name" value="L6_bact"/>
    <property type="match status" value="1"/>
</dbReference>
<dbReference type="PANTHER" id="PTHR11655">
    <property type="entry name" value="60S/50S RIBOSOMAL PROTEIN L6/L9"/>
    <property type="match status" value="1"/>
</dbReference>
<comment type="subunit">
    <text evidence="6">Part of the 50S ribosomal subunit.</text>
</comment>
<evidence type="ECO:0000256" key="6">
    <source>
        <dbReference type="HAMAP-Rule" id="MF_01365"/>
    </source>
</evidence>
<evidence type="ECO:0000256" key="7">
    <source>
        <dbReference type="RuleBase" id="RU003869"/>
    </source>
</evidence>
<dbReference type="EMBL" id="LN483073">
    <property type="protein sequence ID" value="CDZ99484.1"/>
    <property type="molecule type" value="Genomic_DNA"/>
</dbReference>
<feature type="domain" description="Large ribosomal subunit protein uL6 alpha-beta" evidence="9">
    <location>
        <begin position="11"/>
        <end position="83"/>
    </location>
</feature>
<dbReference type="PIRSF" id="PIRSF002162">
    <property type="entry name" value="Ribosomal_L6"/>
    <property type="match status" value="1"/>
</dbReference>
<keyword evidence="5 6" id="KW-0687">Ribonucleoprotein</keyword>
<dbReference type="SUPFAM" id="SSF56053">
    <property type="entry name" value="Ribosomal protein L6"/>
    <property type="match status" value="2"/>
</dbReference>
<dbReference type="InterPro" id="IPR020040">
    <property type="entry name" value="Ribosomal_uL6_a/b-dom"/>
</dbReference>
<evidence type="ECO:0000259" key="9">
    <source>
        <dbReference type="Pfam" id="PF00347"/>
    </source>
</evidence>
<evidence type="ECO:0000256" key="5">
    <source>
        <dbReference type="ARBA" id="ARBA00023274"/>
    </source>
</evidence>
<dbReference type="Gene3D" id="3.90.930.12">
    <property type="entry name" value="Ribosomal protein L6, alpha-beta domain"/>
    <property type="match status" value="2"/>
</dbReference>